<gene>
    <name evidence="1" type="ORF">M8818_003770</name>
</gene>
<reference evidence="1" key="1">
    <citation type="submission" date="2024-02" db="EMBL/GenBank/DDBJ databases">
        <title>Metagenome Assembled Genome of Zalaria obscura JY119.</title>
        <authorList>
            <person name="Vighnesh L."/>
            <person name="Jagadeeshwari U."/>
            <person name="Venkata Ramana C."/>
            <person name="Sasikala C."/>
        </authorList>
    </citation>
    <scope>NUCLEOTIDE SEQUENCE</scope>
    <source>
        <strain evidence="1">JY119</strain>
    </source>
</reference>
<comment type="caution">
    <text evidence="1">The sequence shown here is derived from an EMBL/GenBank/DDBJ whole genome shotgun (WGS) entry which is preliminary data.</text>
</comment>
<accession>A0ACC3SEA4</accession>
<dbReference type="Proteomes" id="UP001320706">
    <property type="component" value="Unassembled WGS sequence"/>
</dbReference>
<evidence type="ECO:0000313" key="2">
    <source>
        <dbReference type="Proteomes" id="UP001320706"/>
    </source>
</evidence>
<evidence type="ECO:0000313" key="1">
    <source>
        <dbReference type="EMBL" id="KAK8209076.1"/>
    </source>
</evidence>
<proteinExistence type="predicted"/>
<dbReference type="EMBL" id="JAMKPW020000017">
    <property type="protein sequence ID" value="KAK8209076.1"/>
    <property type="molecule type" value="Genomic_DNA"/>
</dbReference>
<organism evidence="1 2">
    <name type="scientific">Zalaria obscura</name>
    <dbReference type="NCBI Taxonomy" id="2024903"/>
    <lineage>
        <taxon>Eukaryota</taxon>
        <taxon>Fungi</taxon>
        <taxon>Dikarya</taxon>
        <taxon>Ascomycota</taxon>
        <taxon>Pezizomycotina</taxon>
        <taxon>Dothideomycetes</taxon>
        <taxon>Dothideomycetidae</taxon>
        <taxon>Dothideales</taxon>
        <taxon>Zalariaceae</taxon>
        <taxon>Zalaria</taxon>
    </lineage>
</organism>
<keyword evidence="2" id="KW-1185">Reference proteome</keyword>
<protein>
    <submittedName>
        <fullName evidence="1">Uncharacterized protein</fullName>
    </submittedName>
</protein>
<name>A0ACC3SEA4_9PEZI</name>
<sequence>MTYLELDDSLSFSDLDSPGESIALAWSGRWLLIMVHLTEVAIPNTGIRPTPDMRSFYKSPSRYPGNVKTPVE</sequence>